<dbReference type="FunCoup" id="G0N369">
    <property type="interactions" value="1897"/>
</dbReference>
<dbReference type="InterPro" id="IPR000719">
    <property type="entry name" value="Prot_kinase_dom"/>
</dbReference>
<keyword evidence="1 8" id="KW-0723">Serine/threonine-protein kinase</keyword>
<accession>G0N369</accession>
<dbReference type="PROSITE" id="PS00108">
    <property type="entry name" value="PROTEIN_KINASE_ST"/>
    <property type="match status" value="1"/>
</dbReference>
<dbReference type="Proteomes" id="UP000008068">
    <property type="component" value="Unassembled WGS sequence"/>
</dbReference>
<dbReference type="PANTHER" id="PTHR45646:SF8">
    <property type="entry name" value="PROTEIN KINASE DOMAIN-CONTAINING PROTEIN"/>
    <property type="match status" value="1"/>
</dbReference>
<dbReference type="InParanoid" id="G0N369"/>
<feature type="compositionally biased region" description="Polar residues" evidence="9">
    <location>
        <begin position="1"/>
        <end position="24"/>
    </location>
</feature>
<dbReference type="OrthoDB" id="5810704at2759"/>
<keyword evidence="4" id="KW-0418">Kinase</keyword>
<dbReference type="SMART" id="SM00220">
    <property type="entry name" value="S_TKc"/>
    <property type="match status" value="1"/>
</dbReference>
<dbReference type="GO" id="GO:0005634">
    <property type="term" value="C:nucleus"/>
    <property type="evidence" value="ECO:0007669"/>
    <property type="project" value="TreeGrafter"/>
</dbReference>
<keyword evidence="3 7" id="KW-0547">Nucleotide-binding</keyword>
<dbReference type="InterPro" id="IPR051175">
    <property type="entry name" value="CLK_kinases"/>
</dbReference>
<evidence type="ECO:0000256" key="3">
    <source>
        <dbReference type="ARBA" id="ARBA00022741"/>
    </source>
</evidence>
<keyword evidence="12" id="KW-1185">Reference proteome</keyword>
<evidence type="ECO:0000259" key="10">
    <source>
        <dbReference type="PROSITE" id="PS50011"/>
    </source>
</evidence>
<comment type="similarity">
    <text evidence="6">Belongs to the protein kinase superfamily. CMGC Ser/Thr protein kinase family. Lammer subfamily.</text>
</comment>
<protein>
    <recommendedName>
        <fullName evidence="10">Protein kinase domain-containing protein</fullName>
    </recommendedName>
</protein>
<reference evidence="12" key="1">
    <citation type="submission" date="2011-07" db="EMBL/GenBank/DDBJ databases">
        <authorList>
            <consortium name="Caenorhabditis brenneri Sequencing and Analysis Consortium"/>
            <person name="Wilson R.K."/>
        </authorList>
    </citation>
    <scope>NUCLEOTIDE SEQUENCE [LARGE SCALE GENOMIC DNA]</scope>
    <source>
        <strain evidence="12">PB2801</strain>
    </source>
</reference>
<evidence type="ECO:0000256" key="1">
    <source>
        <dbReference type="ARBA" id="ARBA00022527"/>
    </source>
</evidence>
<dbReference type="PANTHER" id="PTHR45646">
    <property type="entry name" value="SERINE/THREONINE-PROTEIN KINASE DOA-RELATED"/>
    <property type="match status" value="1"/>
</dbReference>
<dbReference type="InterPro" id="IPR011009">
    <property type="entry name" value="Kinase-like_dom_sf"/>
</dbReference>
<dbReference type="AlphaFoldDB" id="G0N369"/>
<evidence type="ECO:0000256" key="5">
    <source>
        <dbReference type="ARBA" id="ARBA00022840"/>
    </source>
</evidence>
<dbReference type="OMA" id="FEMMQRV"/>
<evidence type="ECO:0000313" key="11">
    <source>
        <dbReference type="EMBL" id="EGT51333.1"/>
    </source>
</evidence>
<feature type="binding site" evidence="7">
    <location>
        <position position="83"/>
    </location>
    <ligand>
        <name>ATP</name>
        <dbReference type="ChEBI" id="CHEBI:30616"/>
    </ligand>
</feature>
<dbReference type="InterPro" id="IPR008271">
    <property type="entry name" value="Ser/Thr_kinase_AS"/>
</dbReference>
<evidence type="ECO:0000256" key="6">
    <source>
        <dbReference type="ARBA" id="ARBA00037966"/>
    </source>
</evidence>
<feature type="region of interest" description="Disordered" evidence="9">
    <location>
        <begin position="1"/>
        <end position="41"/>
    </location>
</feature>
<gene>
    <name evidence="11" type="ORF">CAEBREN_13305</name>
</gene>
<dbReference type="HOGENOM" id="CLU_049954_0_0_1"/>
<dbReference type="EMBL" id="GL379833">
    <property type="protein sequence ID" value="EGT51333.1"/>
    <property type="molecule type" value="Genomic_DNA"/>
</dbReference>
<feature type="domain" description="Protein kinase" evidence="10">
    <location>
        <begin position="55"/>
        <end position="389"/>
    </location>
</feature>
<dbReference type="PROSITE" id="PS00107">
    <property type="entry name" value="PROTEIN_KINASE_ATP"/>
    <property type="match status" value="1"/>
</dbReference>
<sequence length="391" mass="44140">MKRQASTQSSEPGSKLPKSTSTSDDPAAPTELRPLGEHPKIQNLRMMKATNGNEYSVQRLLGEGMFGLVFQVENQFREQFAAKVMKQNDEPDDTWKIELRILEKIAEKPHDSLLKLITAEELDDPPFACTQNMLLTQVLGPSLLDVINNATMQIGTAFRGVTFPVPTIRFVGEQMISAMSHLERLGVYHLDLKPENVYFHCSDFTLSPIASSKVMEIQMLDSLVQIGDFGCSKFHSKDGGPEMASLVQTQNYRAPEIFMGLPHSTKTDVWSFAAVICEMYTGQLLFYGTDSPESESTQFEMMQRVVTQGPTRRMWREAEALCSKKVACTPRRVEMRHICKKAERTIPLHMNIRAHEPMAIGLFLMLDDALIFDPVNRPSFDQLAQHAFFKS</sequence>
<name>G0N369_CAEBE</name>
<evidence type="ECO:0000256" key="9">
    <source>
        <dbReference type="SAM" id="MobiDB-lite"/>
    </source>
</evidence>
<dbReference type="InterPro" id="IPR017441">
    <property type="entry name" value="Protein_kinase_ATP_BS"/>
</dbReference>
<organism evidence="12">
    <name type="scientific">Caenorhabditis brenneri</name>
    <name type="common">Nematode worm</name>
    <dbReference type="NCBI Taxonomy" id="135651"/>
    <lineage>
        <taxon>Eukaryota</taxon>
        <taxon>Metazoa</taxon>
        <taxon>Ecdysozoa</taxon>
        <taxon>Nematoda</taxon>
        <taxon>Chromadorea</taxon>
        <taxon>Rhabditida</taxon>
        <taxon>Rhabditina</taxon>
        <taxon>Rhabditomorpha</taxon>
        <taxon>Rhabditoidea</taxon>
        <taxon>Rhabditidae</taxon>
        <taxon>Peloderinae</taxon>
        <taxon>Caenorhabditis</taxon>
    </lineage>
</organism>
<dbReference type="GO" id="GO:0005524">
    <property type="term" value="F:ATP binding"/>
    <property type="evidence" value="ECO:0007669"/>
    <property type="project" value="UniProtKB-UniRule"/>
</dbReference>
<dbReference type="eggNOG" id="KOG0671">
    <property type="taxonomic scope" value="Eukaryota"/>
</dbReference>
<proteinExistence type="inferred from homology"/>
<dbReference type="GO" id="GO:0043484">
    <property type="term" value="P:regulation of RNA splicing"/>
    <property type="evidence" value="ECO:0007669"/>
    <property type="project" value="TreeGrafter"/>
</dbReference>
<dbReference type="Gene3D" id="3.30.200.20">
    <property type="entry name" value="Phosphorylase Kinase, domain 1"/>
    <property type="match status" value="1"/>
</dbReference>
<dbReference type="SUPFAM" id="SSF56112">
    <property type="entry name" value="Protein kinase-like (PK-like)"/>
    <property type="match status" value="1"/>
</dbReference>
<evidence type="ECO:0000256" key="7">
    <source>
        <dbReference type="PROSITE-ProRule" id="PRU10141"/>
    </source>
</evidence>
<dbReference type="Pfam" id="PF00069">
    <property type="entry name" value="Pkinase"/>
    <property type="match status" value="1"/>
</dbReference>
<keyword evidence="5 7" id="KW-0067">ATP-binding</keyword>
<evidence type="ECO:0000256" key="2">
    <source>
        <dbReference type="ARBA" id="ARBA00022679"/>
    </source>
</evidence>
<dbReference type="STRING" id="135651.G0N369"/>
<keyword evidence="2" id="KW-0808">Transferase</keyword>
<evidence type="ECO:0000256" key="8">
    <source>
        <dbReference type="RuleBase" id="RU000304"/>
    </source>
</evidence>
<evidence type="ECO:0000313" key="12">
    <source>
        <dbReference type="Proteomes" id="UP000008068"/>
    </source>
</evidence>
<dbReference type="PROSITE" id="PS50011">
    <property type="entry name" value="PROTEIN_KINASE_DOM"/>
    <property type="match status" value="1"/>
</dbReference>
<dbReference type="GO" id="GO:0004674">
    <property type="term" value="F:protein serine/threonine kinase activity"/>
    <property type="evidence" value="ECO:0007669"/>
    <property type="project" value="UniProtKB-KW"/>
</dbReference>
<evidence type="ECO:0000256" key="4">
    <source>
        <dbReference type="ARBA" id="ARBA00022777"/>
    </source>
</evidence>
<dbReference type="Gene3D" id="1.10.510.10">
    <property type="entry name" value="Transferase(Phosphotransferase) domain 1"/>
    <property type="match status" value="1"/>
</dbReference>